<dbReference type="SUPFAM" id="SSF69279">
    <property type="entry name" value="Phage tail proteins"/>
    <property type="match status" value="2"/>
</dbReference>
<organism evidence="4 6">
    <name type="scientific">Avibacterium gallinarum</name>
    <name type="common">Pasteurella gallinarum</name>
    <dbReference type="NCBI Taxonomy" id="755"/>
    <lineage>
        <taxon>Bacteria</taxon>
        <taxon>Pseudomonadati</taxon>
        <taxon>Pseudomonadota</taxon>
        <taxon>Gammaproteobacteria</taxon>
        <taxon>Pasteurellales</taxon>
        <taxon>Pasteurellaceae</taxon>
        <taxon>Avibacterium</taxon>
    </lineage>
</organism>
<dbReference type="Gene3D" id="2.30.110.50">
    <property type="match status" value="1"/>
</dbReference>
<dbReference type="Pfam" id="PF05954">
    <property type="entry name" value="Phage_GPD"/>
    <property type="match status" value="1"/>
</dbReference>
<evidence type="ECO:0000313" key="5">
    <source>
        <dbReference type="EMBL" id="TDP28335.1"/>
    </source>
</evidence>
<dbReference type="PANTHER" id="PTHR32305:SF11">
    <property type="entry name" value="TYPE VI SECRETION SYSTEM SPIKE PROTEIN VGRG3"/>
    <property type="match status" value="1"/>
</dbReference>
<dbReference type="NCBIfam" id="TIGR03361">
    <property type="entry name" value="VI_Rhs_Vgr"/>
    <property type="match status" value="1"/>
</dbReference>
<reference evidence="4 6" key="1">
    <citation type="submission" date="2018-06" db="EMBL/GenBank/DDBJ databases">
        <authorList>
            <consortium name="Pathogen Informatics"/>
            <person name="Doyle S."/>
        </authorList>
    </citation>
    <scope>NUCLEOTIDE SEQUENCE [LARGE SCALE GENOMIC DNA]</scope>
    <source>
        <strain evidence="4 6">NCTC11188</strain>
    </source>
</reference>
<feature type="domain" description="Gp5/Type VI secretion system Vgr C-terminal trimerisation" evidence="3">
    <location>
        <begin position="484"/>
        <end position="572"/>
    </location>
</feature>
<evidence type="ECO:0000313" key="6">
    <source>
        <dbReference type="Proteomes" id="UP000255113"/>
    </source>
</evidence>
<dbReference type="SUPFAM" id="SSF69255">
    <property type="entry name" value="gp5 N-terminal domain-like"/>
    <property type="match status" value="1"/>
</dbReference>
<comment type="similarity">
    <text evidence="1">Belongs to the VgrG protein family.</text>
</comment>
<gene>
    <name evidence="5" type="ORF">EV689_106107</name>
    <name evidence="4" type="ORF">NCTC11188_01502</name>
</gene>
<dbReference type="AlphaFoldDB" id="A0A379AXR7"/>
<sequence length="734" mass="85115">MNTLKFPDFSVSKGLHFTLEVAQLPPDTFRVVKFDFEEGYNSLFKLSIVAATQHNQLPFGSLLDCAATLSIWQDGERQRNISGIVTQIKLGKTGERYTFYHFTLSPHLWRSTQKRRSRIFQHTSIEAILKTLLSDSDVLFHTIDIAYRTRREYCVQYRETDYEFFQRIIGEEGLFFFCTEDEHNQIDRLFIYDDAHRLSKEDTLSLDYNANPTVLRRAPHLRTFQWTEQIRPSEVLLKDYTFKKPNWNAEYGLQGTQEEIQFQGDYPYYDYPGRYKNDSGERFAQYRLDSLRRDAHTGEGESNHPALRIGQLLHIHRHPRADFNQPWQLTYIQHHGEQPQALEEESHFSQRENTTFITNRFECLSPEKTFRSNFPQKPQICGTQTAVVTGPKGEEIFTDYQGRVKVKFHWDKGEFNDSRSSCWVRVAQPWAGQNWGMLTIPRVGQEVVVSFLEGDPDQPLIIGRVYNELQIPPGNLPATYTQMHIKSKTYKGEGYNSILFEDAANRELFEMHAQRDMTTLVEHDQKNHIKNHRTLTVNGSQRTQIDQGRTTQITTGNDIKTVLTGNNLETISLLKAIQAKEIFNAAHDRIELEVGKQTSLTMDNEKILLRFGKNTILMNEEGIWLDGVHIGMQEKELQVPDNTGEPKPDGEIIQLYWSYGEELIKLEDLSRHYTDLNLHIVKENGRAGDKVEAIIEYETENGKENVIVSGIIGNNSEAVIRNVFEKRNLSFNKE</sequence>
<dbReference type="Proteomes" id="UP000294683">
    <property type="component" value="Unassembled WGS sequence"/>
</dbReference>
<evidence type="ECO:0000313" key="4">
    <source>
        <dbReference type="EMBL" id="SUB27144.1"/>
    </source>
</evidence>
<dbReference type="SUPFAM" id="SSF69349">
    <property type="entry name" value="Phage fibre proteins"/>
    <property type="match status" value="1"/>
</dbReference>
<dbReference type="Gene3D" id="2.40.50.230">
    <property type="entry name" value="Gp5 N-terminal domain"/>
    <property type="match status" value="1"/>
</dbReference>
<dbReference type="PANTHER" id="PTHR32305">
    <property type="match status" value="1"/>
</dbReference>
<dbReference type="InterPro" id="IPR006533">
    <property type="entry name" value="T6SS_Vgr_RhsGE"/>
</dbReference>
<reference evidence="5 7" key="2">
    <citation type="submission" date="2019-03" db="EMBL/GenBank/DDBJ databases">
        <title>Genomic Encyclopedia of Type Strains, Phase IV (KMG-IV): sequencing the most valuable type-strain genomes for metagenomic binning, comparative biology and taxonomic classification.</title>
        <authorList>
            <person name="Goeker M."/>
        </authorList>
    </citation>
    <scope>NUCLEOTIDE SEQUENCE [LARGE SCALE GENOMIC DNA]</scope>
    <source>
        <strain evidence="5 7">DSM 17481</strain>
    </source>
</reference>
<dbReference type="EMBL" id="SNXJ01000006">
    <property type="protein sequence ID" value="TDP28335.1"/>
    <property type="molecule type" value="Genomic_DNA"/>
</dbReference>
<dbReference type="InterPro" id="IPR054030">
    <property type="entry name" value="Gp5_Vgr_C"/>
</dbReference>
<feature type="domain" description="Gp5/Type VI secretion system Vgr protein OB-fold" evidence="2">
    <location>
        <begin position="399"/>
        <end position="466"/>
    </location>
</feature>
<keyword evidence="7" id="KW-1185">Reference proteome</keyword>
<evidence type="ECO:0000256" key="1">
    <source>
        <dbReference type="ARBA" id="ARBA00005558"/>
    </source>
</evidence>
<dbReference type="InterPro" id="IPR017847">
    <property type="entry name" value="T6SS_RhsGE_Vgr_subset"/>
</dbReference>
<evidence type="ECO:0000313" key="7">
    <source>
        <dbReference type="Proteomes" id="UP000294683"/>
    </source>
</evidence>
<protein>
    <submittedName>
        <fullName evidence="5">Type VI secretion system secreted protein VgrG</fullName>
    </submittedName>
    <submittedName>
        <fullName evidence="4">Uncharacterized protein conserved in bacteria</fullName>
    </submittedName>
</protein>
<dbReference type="InterPro" id="IPR006531">
    <property type="entry name" value="Gp5/Vgr_OB"/>
</dbReference>
<dbReference type="NCBIfam" id="TIGR01646">
    <property type="entry name" value="vgr_GE"/>
    <property type="match status" value="1"/>
</dbReference>
<dbReference type="EMBL" id="UGSQ01000003">
    <property type="protein sequence ID" value="SUB27144.1"/>
    <property type="molecule type" value="Genomic_DNA"/>
</dbReference>
<dbReference type="RefSeq" id="WP_103854186.1">
    <property type="nucleotide sequence ID" value="NZ_PQVJ01000031.1"/>
</dbReference>
<evidence type="ECO:0000259" key="2">
    <source>
        <dbReference type="Pfam" id="PF04717"/>
    </source>
</evidence>
<dbReference type="Gene3D" id="3.55.50.10">
    <property type="entry name" value="Baseplate protein-like domains"/>
    <property type="match status" value="1"/>
</dbReference>
<proteinExistence type="inferred from homology"/>
<accession>A0A379AXR7</accession>
<dbReference type="Pfam" id="PF04717">
    <property type="entry name" value="Phage_base_V"/>
    <property type="match status" value="1"/>
</dbReference>
<dbReference type="Gene3D" id="4.10.220.110">
    <property type="match status" value="1"/>
</dbReference>
<name>A0A379AXR7_AVIGA</name>
<dbReference type="InterPro" id="IPR050708">
    <property type="entry name" value="T6SS_VgrG/RHS"/>
</dbReference>
<dbReference type="Pfam" id="PF22178">
    <property type="entry name" value="Gp5_trimer_C"/>
    <property type="match status" value="1"/>
</dbReference>
<evidence type="ECO:0000259" key="3">
    <source>
        <dbReference type="Pfam" id="PF22178"/>
    </source>
</evidence>
<dbReference type="Proteomes" id="UP000255113">
    <property type="component" value="Unassembled WGS sequence"/>
</dbReference>
<dbReference type="InterPro" id="IPR037026">
    <property type="entry name" value="Vgr_OB-fold_dom_sf"/>
</dbReference>